<dbReference type="InterPro" id="IPR046042">
    <property type="entry name" value="DUF6000"/>
</dbReference>
<proteinExistence type="predicted"/>
<protein>
    <submittedName>
        <fullName evidence="1">DUF6000 family protein</fullName>
    </submittedName>
</protein>
<dbReference type="RefSeq" id="WP_345716266.1">
    <property type="nucleotide sequence ID" value="NZ_BAABFP010000004.1"/>
</dbReference>
<gene>
    <name evidence="1" type="ORF">ACFQDO_10035</name>
</gene>
<organism evidence="1 2">
    <name type="scientific">Angustibacter luteus</name>
    <dbReference type="NCBI Taxonomy" id="658456"/>
    <lineage>
        <taxon>Bacteria</taxon>
        <taxon>Bacillati</taxon>
        <taxon>Actinomycetota</taxon>
        <taxon>Actinomycetes</taxon>
        <taxon>Kineosporiales</taxon>
        <taxon>Kineosporiaceae</taxon>
    </lineage>
</organism>
<keyword evidence="2" id="KW-1185">Reference proteome</keyword>
<name>A0ABW1JEZ8_9ACTN</name>
<accession>A0ABW1JEZ8</accession>
<dbReference type="Pfam" id="PF19463">
    <property type="entry name" value="DUF6000"/>
    <property type="match status" value="1"/>
</dbReference>
<dbReference type="EMBL" id="JBHSRD010000003">
    <property type="protein sequence ID" value="MFC6007467.1"/>
    <property type="molecule type" value="Genomic_DNA"/>
</dbReference>
<reference evidence="2" key="1">
    <citation type="journal article" date="2019" name="Int. J. Syst. Evol. Microbiol.">
        <title>The Global Catalogue of Microorganisms (GCM) 10K type strain sequencing project: providing services to taxonomists for standard genome sequencing and annotation.</title>
        <authorList>
            <consortium name="The Broad Institute Genomics Platform"/>
            <consortium name="The Broad Institute Genome Sequencing Center for Infectious Disease"/>
            <person name="Wu L."/>
            <person name="Ma J."/>
        </authorList>
    </citation>
    <scope>NUCLEOTIDE SEQUENCE [LARGE SCALE GENOMIC DNA]</scope>
    <source>
        <strain evidence="2">KACC 14249</strain>
    </source>
</reference>
<sequence>MPDEREIPMPYDDDPELTGLFERFVMPDRRYLELLHGNYLAKPEQERLRFVYALLNDAGEINDDAVGVLLSSEWRSRLTAAYLVAASRREHFVPLVGELLIESQLVYSGQGYCIALASIGTTLATEQLTAYLDRWLPDVEARYDQWWAMAALVSVDRRTGASHSDRFLSADGPWESWSQGRLELEDQVNLTMSLLASLGH</sequence>
<evidence type="ECO:0000313" key="2">
    <source>
        <dbReference type="Proteomes" id="UP001596189"/>
    </source>
</evidence>
<dbReference type="Proteomes" id="UP001596189">
    <property type="component" value="Unassembled WGS sequence"/>
</dbReference>
<comment type="caution">
    <text evidence="1">The sequence shown here is derived from an EMBL/GenBank/DDBJ whole genome shotgun (WGS) entry which is preliminary data.</text>
</comment>
<evidence type="ECO:0000313" key="1">
    <source>
        <dbReference type="EMBL" id="MFC6007467.1"/>
    </source>
</evidence>